<reference evidence="5 6" key="1">
    <citation type="submission" date="2019-03" db="EMBL/GenBank/DDBJ databases">
        <title>Genomic Encyclopedia of Type Strains, Phase IV (KMG-IV): sequencing the most valuable type-strain genomes for metagenomic binning, comparative biology and taxonomic classification.</title>
        <authorList>
            <person name="Goeker M."/>
        </authorList>
    </citation>
    <scope>NUCLEOTIDE SEQUENCE [LARGE SCALE GENOMIC DNA]</scope>
    <source>
        <strain evidence="5 6">DSM 45765</strain>
    </source>
</reference>
<organism evidence="5 6">
    <name type="scientific">Tamaricihabitans halophyticus</name>
    <dbReference type="NCBI Taxonomy" id="1262583"/>
    <lineage>
        <taxon>Bacteria</taxon>
        <taxon>Bacillati</taxon>
        <taxon>Actinomycetota</taxon>
        <taxon>Actinomycetes</taxon>
        <taxon>Pseudonocardiales</taxon>
        <taxon>Pseudonocardiaceae</taxon>
        <taxon>Tamaricihabitans</taxon>
    </lineage>
</organism>
<evidence type="ECO:0000259" key="4">
    <source>
        <dbReference type="Pfam" id="PF20990"/>
    </source>
</evidence>
<evidence type="ECO:0000259" key="3">
    <source>
        <dbReference type="Pfam" id="PF09972"/>
    </source>
</evidence>
<dbReference type="EMBL" id="SLXQ01000001">
    <property type="protein sequence ID" value="TCP56083.1"/>
    <property type="molecule type" value="Genomic_DNA"/>
</dbReference>
<dbReference type="Proteomes" id="UP000294911">
    <property type="component" value="Unassembled WGS sequence"/>
</dbReference>
<feature type="domain" description="DUF2207" evidence="3">
    <location>
        <begin position="90"/>
        <end position="251"/>
    </location>
</feature>
<feature type="transmembrane region" description="Helical" evidence="2">
    <location>
        <begin position="452"/>
        <end position="472"/>
    </location>
</feature>
<feature type="compositionally biased region" description="Basic and acidic residues" evidence="1">
    <location>
        <begin position="58"/>
        <end position="74"/>
    </location>
</feature>
<evidence type="ECO:0000256" key="1">
    <source>
        <dbReference type="SAM" id="MobiDB-lite"/>
    </source>
</evidence>
<name>A0A4R2R0S6_9PSEU</name>
<dbReference type="Pfam" id="PF09972">
    <property type="entry name" value="DUF2207"/>
    <property type="match status" value="1"/>
</dbReference>
<comment type="caution">
    <text evidence="5">The sequence shown here is derived from an EMBL/GenBank/DDBJ whole genome shotgun (WGS) entry which is preliminary data.</text>
</comment>
<dbReference type="InterPro" id="IPR018702">
    <property type="entry name" value="DUF2207"/>
</dbReference>
<keyword evidence="2" id="KW-0812">Transmembrane</keyword>
<dbReference type="AlphaFoldDB" id="A0A4R2R0S6"/>
<keyword evidence="2" id="KW-0472">Membrane</keyword>
<sequence length="620" mass="65028">MVRFPADHMGFPLECGAVLTKLGIRLPAVLFCALLAGVSLGGIAQAEPPSPAPYPADVGDRDADAARPHGHDSPEELAGGLNQQTAKVNIDVRLRLEQDGALTVTERINTPEGTALSKQVPLRVATSDTEDRVYQVRDVTTEGAAEAGVADDALRISSSGGPATVRYTVLGAVANLAGHQEIRWRLASGWDQPVDAVTASVSTPNAPTSPNCLAGPVGSTTQCTRAVLEHTGGLVITQDGLAPGERMDLSVSQPAGTVPANAEFATVATLATAFALTVPSVVALIAVALVLLVGLVLVLRARRRDAAAWQGPAPQVDVLLSDGQRVVFASPDGVLPGQVGTVTDEHVDVVDVTATVIDLAVRNYLWIAETVGADGLADWQLSRRNAPDEQLHEYERAVYEALLPQGTEQVLLSELRARSNPVRLDTVRAALYSDVLRQGWLARDPQATSRRWLWLGGGIAALGVLGALALALTVGHALTGVAVLLLGLGVLLGANLLPARTARGSQLVRQMRGLLDYLHTARATDIPAADREMVFSRALPYAVVLGETSHWLTQLGEVNPSDNGVPGLYWFGGSEGEENLGRFSGHFPAFVAALDGVLAESGHVRSLRPAEESAPAPVAG</sequence>
<evidence type="ECO:0000256" key="2">
    <source>
        <dbReference type="SAM" id="Phobius"/>
    </source>
</evidence>
<protein>
    <submittedName>
        <fullName evidence="5">Putative membrane protein DUF2207</fullName>
    </submittedName>
</protein>
<keyword evidence="2" id="KW-1133">Transmembrane helix</keyword>
<feature type="region of interest" description="Disordered" evidence="1">
    <location>
        <begin position="48"/>
        <end position="82"/>
    </location>
</feature>
<accession>A0A4R2R0S6</accession>
<feature type="domain" description="Predicted membrane protein YciQ-like C-terminal" evidence="4">
    <location>
        <begin position="329"/>
        <end position="555"/>
    </location>
</feature>
<proteinExistence type="predicted"/>
<keyword evidence="6" id="KW-1185">Reference proteome</keyword>
<evidence type="ECO:0000313" key="5">
    <source>
        <dbReference type="EMBL" id="TCP56083.1"/>
    </source>
</evidence>
<dbReference type="InterPro" id="IPR048389">
    <property type="entry name" value="YciQ-like_C"/>
</dbReference>
<feature type="transmembrane region" description="Helical" evidence="2">
    <location>
        <begin position="273"/>
        <end position="299"/>
    </location>
</feature>
<dbReference type="Pfam" id="PF20990">
    <property type="entry name" value="DUF2207_C"/>
    <property type="match status" value="1"/>
</dbReference>
<gene>
    <name evidence="5" type="ORF">EV191_10123</name>
</gene>
<feature type="transmembrane region" description="Helical" evidence="2">
    <location>
        <begin position="478"/>
        <end position="497"/>
    </location>
</feature>
<evidence type="ECO:0000313" key="6">
    <source>
        <dbReference type="Proteomes" id="UP000294911"/>
    </source>
</evidence>